<proteinExistence type="inferred from homology"/>
<evidence type="ECO:0000256" key="4">
    <source>
        <dbReference type="ARBA" id="ARBA00023274"/>
    </source>
</evidence>
<dbReference type="GO" id="GO:0003735">
    <property type="term" value="F:structural constituent of ribosome"/>
    <property type="evidence" value="ECO:0007669"/>
    <property type="project" value="InterPro"/>
</dbReference>
<comment type="caution">
    <text evidence="8">The sequence shown here is derived from an EMBL/GenBank/DDBJ whole genome shotgun (WGS) entry which is preliminary data.</text>
</comment>
<organism evidence="8 9">
    <name type="scientific">Crotalaria pallida</name>
    <name type="common">Smooth rattlebox</name>
    <name type="synonym">Crotalaria striata</name>
    <dbReference type="NCBI Taxonomy" id="3830"/>
    <lineage>
        <taxon>Eukaryota</taxon>
        <taxon>Viridiplantae</taxon>
        <taxon>Streptophyta</taxon>
        <taxon>Embryophyta</taxon>
        <taxon>Tracheophyta</taxon>
        <taxon>Spermatophyta</taxon>
        <taxon>Magnoliopsida</taxon>
        <taxon>eudicotyledons</taxon>
        <taxon>Gunneridae</taxon>
        <taxon>Pentapetalae</taxon>
        <taxon>rosids</taxon>
        <taxon>fabids</taxon>
        <taxon>Fabales</taxon>
        <taxon>Fabaceae</taxon>
        <taxon>Papilionoideae</taxon>
        <taxon>50 kb inversion clade</taxon>
        <taxon>genistoids sensu lato</taxon>
        <taxon>core genistoids</taxon>
        <taxon>Crotalarieae</taxon>
        <taxon>Crotalaria</taxon>
    </lineage>
</organism>
<evidence type="ECO:0000256" key="2">
    <source>
        <dbReference type="ARBA" id="ARBA00022884"/>
    </source>
</evidence>
<sequence>MKIVSVALRSLNRGLSNRFHQTHLRRSLSSWMFSDNGSHNQQTNKSESHEEFQKQIFGETPRSESKIDAFFDKLGRTGRTYGSSNSVYGGSLHDLEDGFDTLSDGMDGNLKNAATYFEFDPEETMKEDYAYRYDTSFFPGSTYSIKDLDLTKPAAQKPPIRPEFTVTTKEVLSQADFRNVRFLANFITEAGILIKRSKTGISAKAQRKVAREIKTARAFGLMPFTTMGTKSFVYGVTMESLDKDYAYASIDRNMHDEPDM</sequence>
<evidence type="ECO:0000313" key="8">
    <source>
        <dbReference type="EMBL" id="KAK7266830.1"/>
    </source>
</evidence>
<dbReference type="PANTHER" id="PTHR13479">
    <property type="entry name" value="30S RIBOSOMAL PROTEIN S18"/>
    <property type="match status" value="1"/>
</dbReference>
<dbReference type="PRINTS" id="PR00974">
    <property type="entry name" value="RIBOSOMALS18"/>
</dbReference>
<evidence type="ECO:0000256" key="3">
    <source>
        <dbReference type="ARBA" id="ARBA00022980"/>
    </source>
</evidence>
<evidence type="ECO:0000256" key="1">
    <source>
        <dbReference type="ARBA" id="ARBA00022730"/>
    </source>
</evidence>
<dbReference type="SUPFAM" id="SSF46911">
    <property type="entry name" value="Ribosomal protein S18"/>
    <property type="match status" value="1"/>
</dbReference>
<dbReference type="GO" id="GO:0070181">
    <property type="term" value="F:small ribosomal subunit rRNA binding"/>
    <property type="evidence" value="ECO:0007669"/>
    <property type="project" value="TreeGrafter"/>
</dbReference>
<name>A0AAN9I7S1_CROPI</name>
<keyword evidence="2" id="KW-0694">RNA-binding</keyword>
<keyword evidence="1" id="KW-0699">rRNA-binding</keyword>
<dbReference type="GO" id="GO:0005763">
    <property type="term" value="C:mitochondrial small ribosomal subunit"/>
    <property type="evidence" value="ECO:0007669"/>
    <property type="project" value="TreeGrafter"/>
</dbReference>
<dbReference type="NCBIfam" id="TIGR00165">
    <property type="entry name" value="S18"/>
    <property type="match status" value="1"/>
</dbReference>
<dbReference type="EMBL" id="JAYWIO010000004">
    <property type="protein sequence ID" value="KAK7266830.1"/>
    <property type="molecule type" value="Genomic_DNA"/>
</dbReference>
<evidence type="ECO:0000313" key="9">
    <source>
        <dbReference type="Proteomes" id="UP001372338"/>
    </source>
</evidence>
<evidence type="ECO:0000256" key="6">
    <source>
        <dbReference type="ARBA" id="ARBA00035368"/>
    </source>
</evidence>
<accession>A0AAN9I7S1</accession>
<dbReference type="Pfam" id="PF01084">
    <property type="entry name" value="Ribosomal_S18"/>
    <property type="match status" value="1"/>
</dbReference>
<keyword evidence="4 7" id="KW-0687">Ribonucleoprotein</keyword>
<dbReference type="InterPro" id="IPR001648">
    <property type="entry name" value="Ribosomal_bS18"/>
</dbReference>
<reference evidence="8 9" key="1">
    <citation type="submission" date="2024-01" db="EMBL/GenBank/DDBJ databases">
        <title>The genomes of 5 underutilized Papilionoideae crops provide insights into root nodulation and disease resistanc.</title>
        <authorList>
            <person name="Yuan L."/>
        </authorList>
    </citation>
    <scope>NUCLEOTIDE SEQUENCE [LARGE SCALE GENOMIC DNA]</scope>
    <source>
        <strain evidence="8">ZHUSHIDOU_FW_LH</strain>
        <tissue evidence="8">Leaf</tissue>
    </source>
</reference>
<protein>
    <recommendedName>
        <fullName evidence="5">Small ribosomal subunit protein bS18c</fullName>
    </recommendedName>
    <alternativeName>
        <fullName evidence="6">30S ribosomal protein S18, chloroplastic</fullName>
    </alternativeName>
</protein>
<evidence type="ECO:0000256" key="5">
    <source>
        <dbReference type="ARBA" id="ARBA00035266"/>
    </source>
</evidence>
<gene>
    <name evidence="8" type="ORF">RIF29_19487</name>
</gene>
<dbReference type="AlphaFoldDB" id="A0AAN9I7S1"/>
<dbReference type="PANTHER" id="PTHR13479:SF65">
    <property type="entry name" value="F10K1.8 PROTEIN"/>
    <property type="match status" value="1"/>
</dbReference>
<keyword evidence="3 7" id="KW-0689">Ribosomal protein</keyword>
<keyword evidence="9" id="KW-1185">Reference proteome</keyword>
<dbReference type="InterPro" id="IPR036870">
    <property type="entry name" value="Ribosomal_bS18_sf"/>
</dbReference>
<comment type="similarity">
    <text evidence="7">Belongs to the bacterial ribosomal protein bS18 family.</text>
</comment>
<dbReference type="GO" id="GO:0006412">
    <property type="term" value="P:translation"/>
    <property type="evidence" value="ECO:0007669"/>
    <property type="project" value="InterPro"/>
</dbReference>
<dbReference type="Proteomes" id="UP001372338">
    <property type="component" value="Unassembled WGS sequence"/>
</dbReference>
<dbReference type="Gene3D" id="4.10.640.10">
    <property type="entry name" value="Ribosomal protein S18"/>
    <property type="match status" value="1"/>
</dbReference>
<evidence type="ECO:0000256" key="7">
    <source>
        <dbReference type="RuleBase" id="RU003910"/>
    </source>
</evidence>